<dbReference type="InterPro" id="IPR002843">
    <property type="entry name" value="ATPase_V0-cplx_csu/dsu"/>
</dbReference>
<dbReference type="GO" id="GO:0046961">
    <property type="term" value="F:proton-transporting ATPase activity, rotational mechanism"/>
    <property type="evidence" value="ECO:0007669"/>
    <property type="project" value="InterPro"/>
</dbReference>
<evidence type="ECO:0000256" key="1">
    <source>
        <dbReference type="ARBA" id="ARBA00006709"/>
    </source>
</evidence>
<evidence type="ECO:0000313" key="5">
    <source>
        <dbReference type="Proteomes" id="UP000243884"/>
    </source>
</evidence>
<dbReference type="InterPro" id="IPR044911">
    <property type="entry name" value="V-type_ATPase_csu/dsu_dom_3"/>
</dbReference>
<dbReference type="AlphaFoldDB" id="A0A1W1Y1Q1"/>
<dbReference type="RefSeq" id="WP_084097656.1">
    <property type="nucleotide sequence ID" value="NZ_FWXK01000001.1"/>
</dbReference>
<organism evidence="4 5">
    <name type="scientific">Aerococcus suis</name>
    <dbReference type="NCBI Taxonomy" id="371602"/>
    <lineage>
        <taxon>Bacteria</taxon>
        <taxon>Bacillati</taxon>
        <taxon>Bacillota</taxon>
        <taxon>Bacilli</taxon>
        <taxon>Lactobacillales</taxon>
        <taxon>Aerococcaceae</taxon>
        <taxon>Aerococcus</taxon>
    </lineage>
</organism>
<keyword evidence="3" id="KW-0406">Ion transport</keyword>
<accession>A0A1W1Y1Q1</accession>
<dbReference type="EMBL" id="FWXK01000001">
    <property type="protein sequence ID" value="SMC30072.1"/>
    <property type="molecule type" value="Genomic_DNA"/>
</dbReference>
<keyword evidence="2" id="KW-0813">Transport</keyword>
<dbReference type="Proteomes" id="UP000243884">
    <property type="component" value="Unassembled WGS sequence"/>
</dbReference>
<name>A0A1W1Y1Q1_9LACT</name>
<dbReference type="Pfam" id="PF01992">
    <property type="entry name" value="vATP-synt_AC39"/>
    <property type="match status" value="1"/>
</dbReference>
<dbReference type="InterPro" id="IPR035067">
    <property type="entry name" value="V-type_ATPase_csu/dsu"/>
</dbReference>
<evidence type="ECO:0000256" key="2">
    <source>
        <dbReference type="ARBA" id="ARBA00022448"/>
    </source>
</evidence>
<dbReference type="Gene3D" id="1.10.132.50">
    <property type="entry name" value="ATP synthase (C/AC39) subunit, domain 3"/>
    <property type="match status" value="1"/>
</dbReference>
<keyword evidence="5" id="KW-1185">Reference proteome</keyword>
<proteinExistence type="inferred from homology"/>
<dbReference type="PANTHER" id="PTHR38682:SF1">
    <property type="entry name" value="V-TYPE ATP SYNTHASE SUBUNIT C"/>
    <property type="match status" value="1"/>
</dbReference>
<evidence type="ECO:0000313" key="4">
    <source>
        <dbReference type="EMBL" id="SMC30072.1"/>
    </source>
</evidence>
<gene>
    <name evidence="4" type="ORF">SAMN04487984_0027</name>
</gene>
<protein>
    <submittedName>
        <fullName evidence="4">V/A-type H+-transporting ATPase subunit C</fullName>
    </submittedName>
</protein>
<dbReference type="SUPFAM" id="SSF103486">
    <property type="entry name" value="V-type ATP synthase subunit C"/>
    <property type="match status" value="1"/>
</dbReference>
<dbReference type="STRING" id="371602.SAMN04487984_0027"/>
<comment type="similarity">
    <text evidence="1">Belongs to the V-ATPase V0D/AC39 subunit family.</text>
</comment>
<dbReference type="OrthoDB" id="9816136at2"/>
<evidence type="ECO:0000256" key="3">
    <source>
        <dbReference type="ARBA" id="ARBA00023065"/>
    </source>
</evidence>
<dbReference type="InterPro" id="IPR050873">
    <property type="entry name" value="V-ATPase_V0D/AC39_subunit"/>
</dbReference>
<dbReference type="InterPro" id="IPR036079">
    <property type="entry name" value="ATPase_csu/dsu_sf"/>
</dbReference>
<reference evidence="5" key="1">
    <citation type="submission" date="2017-04" db="EMBL/GenBank/DDBJ databases">
        <authorList>
            <person name="Varghese N."/>
            <person name="Submissions S."/>
        </authorList>
    </citation>
    <scope>NUCLEOTIDE SEQUENCE [LARGE SCALE GENOMIC DNA]</scope>
    <source>
        <strain evidence="5">DSM 21500</strain>
    </source>
</reference>
<dbReference type="Gene3D" id="1.20.1690.10">
    <property type="entry name" value="V-type ATP synthase subunit C domain"/>
    <property type="match status" value="2"/>
</dbReference>
<sequence length="344" mass="40505">MSNDAAIKAKLKGMRRQLMTSEELEEQVDSRSLRSFSDYLLQHDSYQKAQNTIKVSLDSRENLEYLTELSYFEDFLKLYRFASLDMRKFLKAYIMTFETHVIKRIFKNLARFHTANVSLNNFTNFLADKRHVDIGDLLLATNVEQGVACFQNSSYSDFFESINDHFTADNFNSYVFEFSLDQFVAKKIWQAAKSIFSVSDLHEFKKFYGSEFDIININTIYRLKFFYHVDDNFILTSLIPEKFRLNDDNIQQLLTAGDEREFIQIAQQIGYSAIYNDDFDLSTVNQLQEDYLSKLRHRIARQHSTSLFEIINYLDDKYDEGRTIIDKVERLATAKYSSIERSLN</sequence>
<dbReference type="PANTHER" id="PTHR38682">
    <property type="entry name" value="V-TYPE ATP SYNTHASE SUBUNIT C"/>
    <property type="match status" value="1"/>
</dbReference>